<keyword evidence="2" id="KW-1185">Reference proteome</keyword>
<reference evidence="1 2" key="1">
    <citation type="submission" date="2024-10" db="EMBL/GenBank/DDBJ databases">
        <authorList>
            <person name="Topkara A.R."/>
            <person name="Saygin H."/>
        </authorList>
    </citation>
    <scope>NUCLEOTIDE SEQUENCE [LARGE SCALE GENOMIC DNA]</scope>
    <source>
        <strain evidence="1 2">M3C6</strain>
    </source>
</reference>
<dbReference type="InterPro" id="IPR052026">
    <property type="entry name" value="ExeA_AAA_ATPase_DNA-bind"/>
</dbReference>
<proteinExistence type="predicted"/>
<evidence type="ECO:0000313" key="2">
    <source>
        <dbReference type="Proteomes" id="UP001603978"/>
    </source>
</evidence>
<gene>
    <name evidence="1" type="ORF">ACFLIM_48375</name>
</gene>
<dbReference type="PANTHER" id="PTHR35894">
    <property type="entry name" value="GENERAL SECRETION PATHWAY PROTEIN A-RELATED"/>
    <property type="match status" value="1"/>
</dbReference>
<dbReference type="RefSeq" id="WP_393177359.1">
    <property type="nucleotide sequence ID" value="NZ_JBICRM010000064.1"/>
</dbReference>
<sequence length="124" mass="13538">MTNHELDSRQPFALLLLGQPTLRRMIKLGVLAALDQRISVRYPMAGMTTEETSSYIRHHLQLAGRQDPLFSDDAIALIHESARGKPRTVNNLAIQALLASFAAGKAIVDESAARSAVTEVISTE</sequence>
<evidence type="ECO:0000313" key="1">
    <source>
        <dbReference type="EMBL" id="MFG1711002.1"/>
    </source>
</evidence>
<dbReference type="Proteomes" id="UP001603978">
    <property type="component" value="Unassembled WGS sequence"/>
</dbReference>
<protein>
    <submittedName>
        <fullName evidence="1">ExeA family protein</fullName>
    </submittedName>
</protein>
<comment type="caution">
    <text evidence="1">The sequence shown here is derived from an EMBL/GenBank/DDBJ whole genome shotgun (WGS) entry which is preliminary data.</text>
</comment>
<name>A0ABW7AU88_9ACTN</name>
<organism evidence="1 2">
    <name type="scientific">Nonomuraea marmarensis</name>
    <dbReference type="NCBI Taxonomy" id="3351344"/>
    <lineage>
        <taxon>Bacteria</taxon>
        <taxon>Bacillati</taxon>
        <taxon>Actinomycetota</taxon>
        <taxon>Actinomycetes</taxon>
        <taxon>Streptosporangiales</taxon>
        <taxon>Streptosporangiaceae</taxon>
        <taxon>Nonomuraea</taxon>
    </lineage>
</organism>
<dbReference type="PANTHER" id="PTHR35894:SF1">
    <property type="entry name" value="PHOSPHORIBULOKINASE _ URIDINE KINASE FAMILY"/>
    <property type="match status" value="1"/>
</dbReference>
<dbReference type="SUPFAM" id="SSF52540">
    <property type="entry name" value="P-loop containing nucleoside triphosphate hydrolases"/>
    <property type="match status" value="1"/>
</dbReference>
<accession>A0ABW7AU88</accession>
<dbReference type="EMBL" id="JBICRM010000064">
    <property type="protein sequence ID" value="MFG1711002.1"/>
    <property type="molecule type" value="Genomic_DNA"/>
</dbReference>
<dbReference type="InterPro" id="IPR027417">
    <property type="entry name" value="P-loop_NTPase"/>
</dbReference>